<dbReference type="GO" id="GO:0047804">
    <property type="term" value="F:cysteine-S-conjugate beta-lyase activity"/>
    <property type="evidence" value="ECO:0007669"/>
    <property type="project" value="UniProtKB-EC"/>
</dbReference>
<keyword evidence="7" id="KW-0032">Aminotransferase</keyword>
<evidence type="ECO:0000256" key="1">
    <source>
        <dbReference type="ARBA" id="ARBA00001933"/>
    </source>
</evidence>
<evidence type="ECO:0000313" key="7">
    <source>
        <dbReference type="EMBL" id="PNU00467.1"/>
    </source>
</evidence>
<evidence type="ECO:0000256" key="4">
    <source>
        <dbReference type="ARBA" id="ARBA00023239"/>
    </source>
</evidence>
<comment type="similarity">
    <text evidence="5">Belongs to the class-II pyridoxal-phosphate-dependent aminotransferase family. MalY/PatB cystathionine beta-lyase subfamily.</text>
</comment>
<gene>
    <name evidence="7" type="ORF">CDQ84_05825</name>
</gene>
<keyword evidence="7" id="KW-0808">Transferase</keyword>
<dbReference type="InterPro" id="IPR015424">
    <property type="entry name" value="PyrdxlP-dep_Trfase"/>
</dbReference>
<comment type="caution">
    <text evidence="7">The sequence shown here is derived from an EMBL/GenBank/DDBJ whole genome shotgun (WGS) entry which is preliminary data.</text>
</comment>
<dbReference type="InterPro" id="IPR051798">
    <property type="entry name" value="Class-II_PLP-Dep_Aminotrans"/>
</dbReference>
<protein>
    <recommendedName>
        <fullName evidence="2">cysteine-S-conjugate beta-lyase</fullName>
        <ecNumber evidence="2">4.4.1.13</ecNumber>
    </recommendedName>
</protein>
<name>A0A2K2FNV8_9CLOT</name>
<dbReference type="PANTHER" id="PTHR43525">
    <property type="entry name" value="PROTEIN MALY"/>
    <property type="match status" value="1"/>
</dbReference>
<dbReference type="Gene3D" id="3.40.640.10">
    <property type="entry name" value="Type I PLP-dependent aspartate aminotransferase-like (Major domain)"/>
    <property type="match status" value="1"/>
</dbReference>
<keyword evidence="3" id="KW-0663">Pyridoxal phosphate</keyword>
<evidence type="ECO:0000256" key="2">
    <source>
        <dbReference type="ARBA" id="ARBA00012224"/>
    </source>
</evidence>
<dbReference type="GO" id="GO:0030170">
    <property type="term" value="F:pyridoxal phosphate binding"/>
    <property type="evidence" value="ECO:0007669"/>
    <property type="project" value="InterPro"/>
</dbReference>
<dbReference type="EMBL" id="NIOJ01000010">
    <property type="protein sequence ID" value="PNU00467.1"/>
    <property type="molecule type" value="Genomic_DNA"/>
</dbReference>
<evidence type="ECO:0000256" key="5">
    <source>
        <dbReference type="ARBA" id="ARBA00037974"/>
    </source>
</evidence>
<dbReference type="RefSeq" id="WP_103080796.1">
    <property type="nucleotide sequence ID" value="NZ_CP021850.1"/>
</dbReference>
<dbReference type="InterPro" id="IPR027619">
    <property type="entry name" value="C-S_lyase_PatB-like"/>
</dbReference>
<dbReference type="InterPro" id="IPR004839">
    <property type="entry name" value="Aminotransferase_I/II_large"/>
</dbReference>
<feature type="domain" description="Aminotransferase class I/classII large" evidence="6">
    <location>
        <begin position="30"/>
        <end position="381"/>
    </location>
</feature>
<organism evidence="7 8">
    <name type="scientific">Clostridium thermosuccinogenes</name>
    <dbReference type="NCBI Taxonomy" id="84032"/>
    <lineage>
        <taxon>Bacteria</taxon>
        <taxon>Bacillati</taxon>
        <taxon>Bacillota</taxon>
        <taxon>Clostridia</taxon>
        <taxon>Eubacteriales</taxon>
        <taxon>Clostridiaceae</taxon>
        <taxon>Clostridium</taxon>
    </lineage>
</organism>
<dbReference type="KEGG" id="cthd:CDO33_03465"/>
<dbReference type="InterPro" id="IPR015421">
    <property type="entry name" value="PyrdxlP-dep_Trfase_major"/>
</dbReference>
<dbReference type="PANTHER" id="PTHR43525:SF1">
    <property type="entry name" value="PROTEIN MALY"/>
    <property type="match status" value="1"/>
</dbReference>
<dbReference type="InterPro" id="IPR015422">
    <property type="entry name" value="PyrdxlP-dep_Trfase_small"/>
</dbReference>
<dbReference type="CDD" id="cd00609">
    <property type="entry name" value="AAT_like"/>
    <property type="match status" value="1"/>
</dbReference>
<comment type="cofactor">
    <cofactor evidence="1">
        <name>pyridoxal 5'-phosphate</name>
        <dbReference type="ChEBI" id="CHEBI:597326"/>
    </cofactor>
</comment>
<dbReference type="SUPFAM" id="SSF53383">
    <property type="entry name" value="PLP-dependent transferases"/>
    <property type="match status" value="1"/>
</dbReference>
<dbReference type="Pfam" id="PF00155">
    <property type="entry name" value="Aminotran_1_2"/>
    <property type="match status" value="1"/>
</dbReference>
<dbReference type="AlphaFoldDB" id="A0A2K2FNV8"/>
<evidence type="ECO:0000313" key="8">
    <source>
        <dbReference type="Proteomes" id="UP000236151"/>
    </source>
</evidence>
<proteinExistence type="inferred from homology"/>
<reference evidence="7 8" key="1">
    <citation type="submission" date="2017-06" db="EMBL/GenBank/DDBJ databases">
        <title>Investigating the central metabolism of Clostridium thermosuccinogenes.</title>
        <authorList>
            <person name="Koendjbiharie J.G."/>
            <person name="van Kranenburg R."/>
        </authorList>
    </citation>
    <scope>NUCLEOTIDE SEQUENCE [LARGE SCALE GENOMIC DNA]</scope>
    <source>
        <strain evidence="7 8">DSM 5806</strain>
    </source>
</reference>
<sequence length="392" mass="44951">MKFNFDEIIDRRGTNSIKYDFCAERGKPEDVIPLWVADMDFRTPPAVTEALVKTVQHGIFGYSESKQEYFDAVHNWFKSRFGWETDQSWLVKVPGVVYAIATAIRALTEKGDAVLIQQPVYHPFASTVLVNGRKLVNNPLVYEKGEYHIDFDDFEEKIIKNDVKLFLLCSPHNPVGRVWTREELVRMGDICLKHNVIVISDEIHADFVYKGYLHFIFASLKPEFLNNTIICTAPSKTFNLAGLQVSNIFIANDEIRKKFREELMRSGYSQPNTMGLVACQAAYEHGAQWLDELIEYLEGNISYIRKFLAERLPQIKLVEPQGTYLLWLDFNQLNLSEKELNDLIVNKAKLWLNEGTTFGSEGKGFQRLNIACPRATLEKALLQLEKAIASIK</sequence>
<dbReference type="GO" id="GO:0008483">
    <property type="term" value="F:transaminase activity"/>
    <property type="evidence" value="ECO:0007669"/>
    <property type="project" value="UniProtKB-KW"/>
</dbReference>
<dbReference type="Gene3D" id="3.90.1150.10">
    <property type="entry name" value="Aspartate Aminotransferase, domain 1"/>
    <property type="match status" value="1"/>
</dbReference>
<accession>A0A2K2FNV8</accession>
<keyword evidence="4" id="KW-0456">Lyase</keyword>
<dbReference type="Proteomes" id="UP000236151">
    <property type="component" value="Unassembled WGS sequence"/>
</dbReference>
<evidence type="ECO:0000259" key="6">
    <source>
        <dbReference type="Pfam" id="PF00155"/>
    </source>
</evidence>
<dbReference type="EC" id="4.4.1.13" evidence="2"/>
<dbReference type="NCBIfam" id="TIGR04350">
    <property type="entry name" value="C_S_lyase_PatB"/>
    <property type="match status" value="1"/>
</dbReference>
<dbReference type="OrthoDB" id="9802872at2"/>
<keyword evidence="8" id="KW-1185">Reference proteome</keyword>
<evidence type="ECO:0000256" key="3">
    <source>
        <dbReference type="ARBA" id="ARBA00022898"/>
    </source>
</evidence>